<dbReference type="Proteomes" id="UP000325081">
    <property type="component" value="Unassembled WGS sequence"/>
</dbReference>
<evidence type="ECO:0000313" key="3">
    <source>
        <dbReference type="Proteomes" id="UP000325081"/>
    </source>
</evidence>
<gene>
    <name evidence="2" type="ORF">STAS_13203</name>
</gene>
<dbReference type="AlphaFoldDB" id="A0A5A7PW14"/>
<keyword evidence="3" id="KW-1185">Reference proteome</keyword>
<sequence>MQQVATQQLFEEEASGTAGEEPMSRLCVFRSKEPSERIDSTINPSQENDALVVHKMLEQQQMSQGREMEEHRQMIVGGVAKIPEVEISTEAMEVREEVQLRNNRTWRRAIRQCSTSVKPMEDESEDQKDWNWVVNGPTKTKQGTVGTDIWVAELMANGGRNWDERLTFYCDDVLMWCLLGFSSLAAEGHGQLATTQHFDSRSFQNRKPQSNSESSSVPDSSVSTETSSEYSSPQLSLIFSLFPLSI</sequence>
<feature type="compositionally biased region" description="Low complexity" evidence="1">
    <location>
        <begin position="210"/>
        <end position="232"/>
    </location>
</feature>
<dbReference type="EMBL" id="BKCP01005217">
    <property type="protein sequence ID" value="GER36828.1"/>
    <property type="molecule type" value="Genomic_DNA"/>
</dbReference>
<protein>
    <submittedName>
        <fullName evidence="2">HAD superfamily</fullName>
    </submittedName>
</protein>
<evidence type="ECO:0000313" key="2">
    <source>
        <dbReference type="EMBL" id="GER36828.1"/>
    </source>
</evidence>
<comment type="caution">
    <text evidence="2">The sequence shown here is derived from an EMBL/GenBank/DDBJ whole genome shotgun (WGS) entry which is preliminary data.</text>
</comment>
<accession>A0A5A7PW14</accession>
<organism evidence="2 3">
    <name type="scientific">Striga asiatica</name>
    <name type="common">Asiatic witchweed</name>
    <name type="synonym">Buchnera asiatica</name>
    <dbReference type="NCBI Taxonomy" id="4170"/>
    <lineage>
        <taxon>Eukaryota</taxon>
        <taxon>Viridiplantae</taxon>
        <taxon>Streptophyta</taxon>
        <taxon>Embryophyta</taxon>
        <taxon>Tracheophyta</taxon>
        <taxon>Spermatophyta</taxon>
        <taxon>Magnoliopsida</taxon>
        <taxon>eudicotyledons</taxon>
        <taxon>Gunneridae</taxon>
        <taxon>Pentapetalae</taxon>
        <taxon>asterids</taxon>
        <taxon>lamiids</taxon>
        <taxon>Lamiales</taxon>
        <taxon>Orobanchaceae</taxon>
        <taxon>Buchnereae</taxon>
        <taxon>Striga</taxon>
    </lineage>
</organism>
<proteinExistence type="predicted"/>
<feature type="region of interest" description="Disordered" evidence="1">
    <location>
        <begin position="197"/>
        <end position="232"/>
    </location>
</feature>
<feature type="compositionally biased region" description="Polar residues" evidence="1">
    <location>
        <begin position="197"/>
        <end position="209"/>
    </location>
</feature>
<feature type="region of interest" description="Disordered" evidence="1">
    <location>
        <begin position="1"/>
        <end position="24"/>
    </location>
</feature>
<name>A0A5A7PW14_STRAF</name>
<reference evidence="3" key="1">
    <citation type="journal article" date="2019" name="Curr. Biol.">
        <title>Genome Sequence of Striga asiatica Provides Insight into the Evolution of Plant Parasitism.</title>
        <authorList>
            <person name="Yoshida S."/>
            <person name="Kim S."/>
            <person name="Wafula E.K."/>
            <person name="Tanskanen J."/>
            <person name="Kim Y.M."/>
            <person name="Honaas L."/>
            <person name="Yang Z."/>
            <person name="Spallek T."/>
            <person name="Conn C.E."/>
            <person name="Ichihashi Y."/>
            <person name="Cheong K."/>
            <person name="Cui S."/>
            <person name="Der J.P."/>
            <person name="Gundlach H."/>
            <person name="Jiao Y."/>
            <person name="Hori C."/>
            <person name="Ishida J.K."/>
            <person name="Kasahara H."/>
            <person name="Kiba T."/>
            <person name="Kim M.S."/>
            <person name="Koo N."/>
            <person name="Laohavisit A."/>
            <person name="Lee Y.H."/>
            <person name="Lumba S."/>
            <person name="McCourt P."/>
            <person name="Mortimer J.C."/>
            <person name="Mutuku J.M."/>
            <person name="Nomura T."/>
            <person name="Sasaki-Sekimoto Y."/>
            <person name="Seto Y."/>
            <person name="Wang Y."/>
            <person name="Wakatake T."/>
            <person name="Sakakibara H."/>
            <person name="Demura T."/>
            <person name="Yamaguchi S."/>
            <person name="Yoneyama K."/>
            <person name="Manabe R.I."/>
            <person name="Nelson D.C."/>
            <person name="Schulman A.H."/>
            <person name="Timko M.P."/>
            <person name="dePamphilis C.W."/>
            <person name="Choi D."/>
            <person name="Shirasu K."/>
        </authorList>
    </citation>
    <scope>NUCLEOTIDE SEQUENCE [LARGE SCALE GENOMIC DNA]</scope>
    <source>
        <strain evidence="3">cv. UVA1</strain>
    </source>
</reference>
<evidence type="ECO:0000256" key="1">
    <source>
        <dbReference type="SAM" id="MobiDB-lite"/>
    </source>
</evidence>